<dbReference type="InterPro" id="IPR013083">
    <property type="entry name" value="Znf_RING/FYVE/PHD"/>
</dbReference>
<feature type="domain" description="RING-type" evidence="6">
    <location>
        <begin position="6"/>
        <end position="44"/>
    </location>
</feature>
<organism evidence="7 8">
    <name type="scientific">Steinernema carpocapsae</name>
    <name type="common">Entomopathogenic nematode</name>
    <dbReference type="NCBI Taxonomy" id="34508"/>
    <lineage>
        <taxon>Eukaryota</taxon>
        <taxon>Metazoa</taxon>
        <taxon>Ecdysozoa</taxon>
        <taxon>Nematoda</taxon>
        <taxon>Chromadorea</taxon>
        <taxon>Rhabditida</taxon>
        <taxon>Tylenchina</taxon>
        <taxon>Panagrolaimomorpha</taxon>
        <taxon>Strongyloidoidea</taxon>
        <taxon>Steinernematidae</taxon>
        <taxon>Steinernema</taxon>
    </lineage>
</organism>
<comment type="caution">
    <text evidence="7">The sequence shown here is derived from an EMBL/GenBank/DDBJ whole genome shotgun (WGS) entry which is preliminary data.</text>
</comment>
<proteinExistence type="predicted"/>
<evidence type="ECO:0000256" key="5">
    <source>
        <dbReference type="SAM" id="Phobius"/>
    </source>
</evidence>
<name>A0A4U5M3M0_STECR</name>
<keyword evidence="8" id="KW-1185">Reference proteome</keyword>
<evidence type="ECO:0000256" key="2">
    <source>
        <dbReference type="ARBA" id="ARBA00022771"/>
    </source>
</evidence>
<evidence type="ECO:0000256" key="3">
    <source>
        <dbReference type="ARBA" id="ARBA00022833"/>
    </source>
</evidence>
<evidence type="ECO:0000313" key="8">
    <source>
        <dbReference type="Proteomes" id="UP000298663"/>
    </source>
</evidence>
<dbReference type="InterPro" id="IPR017907">
    <property type="entry name" value="Znf_RING_CS"/>
</dbReference>
<keyword evidence="2 4" id="KW-0863">Zinc-finger</keyword>
<dbReference type="Gene3D" id="3.30.40.10">
    <property type="entry name" value="Zinc/RING finger domain, C3HC4 (zinc finger)"/>
    <property type="match status" value="1"/>
</dbReference>
<dbReference type="SMART" id="SM00184">
    <property type="entry name" value="RING"/>
    <property type="match status" value="1"/>
</dbReference>
<dbReference type="OrthoDB" id="5844798at2759"/>
<evidence type="ECO:0000256" key="1">
    <source>
        <dbReference type="ARBA" id="ARBA00022723"/>
    </source>
</evidence>
<reference evidence="7 8" key="2">
    <citation type="journal article" date="2019" name="G3 (Bethesda)">
        <title>Hybrid Assembly of the Genome of the Entomopathogenic Nematode Steinernema carpocapsae Identifies the X-Chromosome.</title>
        <authorList>
            <person name="Serra L."/>
            <person name="Macchietto M."/>
            <person name="Macias-Munoz A."/>
            <person name="McGill C.J."/>
            <person name="Rodriguez I.M."/>
            <person name="Rodriguez B."/>
            <person name="Murad R."/>
            <person name="Mortazavi A."/>
        </authorList>
    </citation>
    <scope>NUCLEOTIDE SEQUENCE [LARGE SCALE GENOMIC DNA]</scope>
    <source>
        <strain evidence="7 8">ALL</strain>
    </source>
</reference>
<evidence type="ECO:0000256" key="4">
    <source>
        <dbReference type="PROSITE-ProRule" id="PRU00175"/>
    </source>
</evidence>
<gene>
    <name evidence="7" type="ORF">L596_027201</name>
</gene>
<dbReference type="GO" id="GO:0008270">
    <property type="term" value="F:zinc ion binding"/>
    <property type="evidence" value="ECO:0007669"/>
    <property type="project" value="UniProtKB-KW"/>
</dbReference>
<dbReference type="InterPro" id="IPR001841">
    <property type="entry name" value="Znf_RING"/>
</dbReference>
<accession>A0A4U5M3M0</accession>
<dbReference type="PROSITE" id="PS50089">
    <property type="entry name" value="ZF_RING_2"/>
    <property type="match status" value="1"/>
</dbReference>
<evidence type="ECO:0000313" key="7">
    <source>
        <dbReference type="EMBL" id="TKR63361.1"/>
    </source>
</evidence>
<keyword evidence="5" id="KW-0812">Transmembrane</keyword>
<keyword evidence="5" id="KW-1133">Transmembrane helix</keyword>
<keyword evidence="3" id="KW-0862">Zinc</keyword>
<keyword evidence="1" id="KW-0479">Metal-binding</keyword>
<feature type="transmembrane region" description="Helical" evidence="5">
    <location>
        <begin position="86"/>
        <end position="109"/>
    </location>
</feature>
<dbReference type="InterPro" id="IPR018957">
    <property type="entry name" value="Znf_C3HC4_RING-type"/>
</dbReference>
<dbReference type="SUPFAM" id="SSF57850">
    <property type="entry name" value="RING/U-box"/>
    <property type="match status" value="1"/>
</dbReference>
<evidence type="ECO:0000259" key="6">
    <source>
        <dbReference type="PROSITE" id="PS50089"/>
    </source>
</evidence>
<protein>
    <recommendedName>
        <fullName evidence="6">RING-type domain-containing protein</fullName>
    </recommendedName>
</protein>
<keyword evidence="5" id="KW-0472">Membrane</keyword>
<dbReference type="Proteomes" id="UP000298663">
    <property type="component" value="Unassembled WGS sequence"/>
</dbReference>
<reference evidence="7 8" key="1">
    <citation type="journal article" date="2015" name="Genome Biol.">
        <title>Comparative genomics of Steinernema reveals deeply conserved gene regulatory networks.</title>
        <authorList>
            <person name="Dillman A.R."/>
            <person name="Macchietto M."/>
            <person name="Porter C.F."/>
            <person name="Rogers A."/>
            <person name="Williams B."/>
            <person name="Antoshechkin I."/>
            <person name="Lee M.M."/>
            <person name="Goodwin Z."/>
            <person name="Lu X."/>
            <person name="Lewis E.E."/>
            <person name="Goodrich-Blair H."/>
            <person name="Stock S.P."/>
            <person name="Adams B.J."/>
            <person name="Sternberg P.W."/>
            <person name="Mortazavi A."/>
        </authorList>
    </citation>
    <scope>NUCLEOTIDE SEQUENCE [LARGE SCALE GENOMIC DNA]</scope>
    <source>
        <strain evidence="7 8">ALL</strain>
    </source>
</reference>
<dbReference type="EMBL" id="AZBU02000010">
    <property type="protein sequence ID" value="TKR63361.1"/>
    <property type="molecule type" value="Genomic_DNA"/>
</dbReference>
<dbReference type="AlphaFoldDB" id="A0A4U5M3M0"/>
<sequence>MDSSKCPICLGYFKSTPLVLQCGHEICFTCVEKLGSSILTCPLCPIQKSQAANSVFEKDIEKSRDSQRQTVNEAILEEQNRLLGQILLLVGLLILCVITEAVFLGFFWIKHS</sequence>
<dbReference type="PROSITE" id="PS00518">
    <property type="entry name" value="ZF_RING_1"/>
    <property type="match status" value="1"/>
</dbReference>
<dbReference type="Pfam" id="PF00097">
    <property type="entry name" value="zf-C3HC4"/>
    <property type="match status" value="1"/>
</dbReference>